<accession>A0ABN7ZTN3</accession>
<dbReference type="InterPro" id="IPR036291">
    <property type="entry name" value="NAD(P)-bd_dom_sf"/>
</dbReference>
<dbReference type="EMBL" id="CAJZAF010000075">
    <property type="protein sequence ID" value="CAG9187484.1"/>
    <property type="molecule type" value="Genomic_DNA"/>
</dbReference>
<dbReference type="Pfam" id="PF01370">
    <property type="entry name" value="Epimerase"/>
    <property type="match status" value="1"/>
</dbReference>
<dbReference type="InterPro" id="IPR050177">
    <property type="entry name" value="Lipid_A_modif_metabolic_enz"/>
</dbReference>
<gene>
    <name evidence="2" type="primary">arnA_3</name>
    <name evidence="2" type="ORF">LMG23994_06929</name>
</gene>
<comment type="caution">
    <text evidence="2">The sequence shown here is derived from an EMBL/GenBank/DDBJ whole genome shotgun (WGS) entry which is preliminary data.</text>
</comment>
<evidence type="ECO:0000259" key="1">
    <source>
        <dbReference type="Pfam" id="PF01370"/>
    </source>
</evidence>
<name>A0ABN7ZTN3_9BURK</name>
<reference evidence="2 3" key="1">
    <citation type="submission" date="2021-08" db="EMBL/GenBank/DDBJ databases">
        <authorList>
            <person name="Peeters C."/>
        </authorList>
    </citation>
    <scope>NUCLEOTIDE SEQUENCE [LARGE SCALE GENOMIC DNA]</scope>
    <source>
        <strain evidence="2 3">LMG 23994</strain>
    </source>
</reference>
<dbReference type="SUPFAM" id="SSF51735">
    <property type="entry name" value="NAD(P)-binding Rossmann-fold domains"/>
    <property type="match status" value="1"/>
</dbReference>
<sequence length="154" mass="17311">MVTQFLGHIVRGEPIKLVDGGEQKRAFADISDGISALMRIIENPNGVATGKIFNIGNPSNIHSVRELAEMMLKMAADYPEYAEEARKTQIVETSSGDFYGKGYQDVQHRVPKIDNTMQELGWKPEVTMEQALRRIFEAYRDHVVDARTLVDGDN</sequence>
<dbReference type="PANTHER" id="PTHR43245:SF13">
    <property type="entry name" value="UDP-D-APIOSE_UDP-D-XYLOSE SYNTHASE 2"/>
    <property type="match status" value="1"/>
</dbReference>
<proteinExistence type="predicted"/>
<dbReference type="Proteomes" id="UP000701702">
    <property type="component" value="Unassembled WGS sequence"/>
</dbReference>
<keyword evidence="3" id="KW-1185">Reference proteome</keyword>
<organism evidence="2 3">
    <name type="scientific">Cupriavidus pinatubonensis</name>
    <dbReference type="NCBI Taxonomy" id="248026"/>
    <lineage>
        <taxon>Bacteria</taxon>
        <taxon>Pseudomonadati</taxon>
        <taxon>Pseudomonadota</taxon>
        <taxon>Betaproteobacteria</taxon>
        <taxon>Burkholderiales</taxon>
        <taxon>Burkholderiaceae</taxon>
        <taxon>Cupriavidus</taxon>
    </lineage>
</organism>
<evidence type="ECO:0000313" key="3">
    <source>
        <dbReference type="Proteomes" id="UP000701702"/>
    </source>
</evidence>
<dbReference type="PANTHER" id="PTHR43245">
    <property type="entry name" value="BIFUNCTIONAL POLYMYXIN RESISTANCE PROTEIN ARNA"/>
    <property type="match status" value="1"/>
</dbReference>
<dbReference type="InterPro" id="IPR001509">
    <property type="entry name" value="Epimerase_deHydtase"/>
</dbReference>
<feature type="domain" description="NAD-dependent epimerase/dehydratase" evidence="1">
    <location>
        <begin position="2"/>
        <end position="56"/>
    </location>
</feature>
<protein>
    <submittedName>
        <fullName evidence="2">Bifunctional polymyxin resistance protein ArnA</fullName>
    </submittedName>
</protein>
<evidence type="ECO:0000313" key="2">
    <source>
        <dbReference type="EMBL" id="CAG9187484.1"/>
    </source>
</evidence>
<dbReference type="Gene3D" id="3.90.25.10">
    <property type="entry name" value="UDP-galactose 4-epimerase, domain 1"/>
    <property type="match status" value="2"/>
</dbReference>